<dbReference type="PANTHER" id="PTHR10584">
    <property type="entry name" value="SUGAR KINASE"/>
    <property type="match status" value="1"/>
</dbReference>
<feature type="binding site" evidence="12">
    <location>
        <position position="140"/>
    </location>
    <ligand>
        <name>substrate</name>
    </ligand>
</feature>
<evidence type="ECO:0000256" key="3">
    <source>
        <dbReference type="ARBA" id="ARBA00016943"/>
    </source>
</evidence>
<evidence type="ECO:0000256" key="6">
    <source>
        <dbReference type="ARBA" id="ARBA00022741"/>
    </source>
</evidence>
<dbReference type="SUPFAM" id="SSF53613">
    <property type="entry name" value="Ribokinase-like"/>
    <property type="match status" value="1"/>
</dbReference>
<comment type="function">
    <text evidence="12">Catalyzes the phosphorylation of ribose at O-5 in a reaction requiring ATP and magnesium. The resulting D-ribose-5-phosphate can then be used either for sythesis of nucleotides, histidine, and tryptophan, or as a component of the pentose phosphate pathway.</text>
</comment>
<keyword evidence="4 12" id="KW-0808">Transferase</keyword>
<dbReference type="InterPro" id="IPR017583">
    <property type="entry name" value="Tagatose/fructose_Pkinase"/>
</dbReference>
<keyword evidence="9 12" id="KW-0460">Magnesium</keyword>
<dbReference type="InterPro" id="IPR002173">
    <property type="entry name" value="Carboh/pur_kinase_PfkB_CS"/>
</dbReference>
<keyword evidence="16" id="KW-1185">Reference proteome</keyword>
<keyword evidence="11 12" id="KW-0119">Carbohydrate metabolism</keyword>
<dbReference type="GO" id="GO:0019303">
    <property type="term" value="P:D-ribose catabolic process"/>
    <property type="evidence" value="ECO:0007669"/>
    <property type="project" value="UniProtKB-UniRule"/>
</dbReference>
<feature type="binding site" evidence="12">
    <location>
        <position position="282"/>
    </location>
    <ligand>
        <name>K(+)</name>
        <dbReference type="ChEBI" id="CHEBI:29103"/>
    </ligand>
</feature>
<dbReference type="UniPathway" id="UPA00916">
    <property type="reaction ID" value="UER00889"/>
</dbReference>
<keyword evidence="6 12" id="KW-0547">Nucleotide-binding</keyword>
<dbReference type="Pfam" id="PF00294">
    <property type="entry name" value="PfkB"/>
    <property type="match status" value="1"/>
</dbReference>
<comment type="subcellular location">
    <subcellularLocation>
        <location evidence="12">Cytoplasm</location>
    </subcellularLocation>
</comment>
<dbReference type="GO" id="GO:0005829">
    <property type="term" value="C:cytosol"/>
    <property type="evidence" value="ECO:0007669"/>
    <property type="project" value="TreeGrafter"/>
</dbReference>
<feature type="binding site" evidence="12">
    <location>
        <position position="184"/>
    </location>
    <ligand>
        <name>ATP</name>
        <dbReference type="ChEBI" id="CHEBI:30616"/>
    </ligand>
</feature>
<dbReference type="OrthoDB" id="9775849at2"/>
<evidence type="ECO:0000313" key="15">
    <source>
        <dbReference type="EMBL" id="SKC83563.1"/>
    </source>
</evidence>
<comment type="subunit">
    <text evidence="12">Homodimer.</text>
</comment>
<comment type="similarity">
    <text evidence="13">Belongs to the carbohydrate kinase PfkB family. LacC subfamily.</text>
</comment>
<evidence type="ECO:0000256" key="4">
    <source>
        <dbReference type="ARBA" id="ARBA00022679"/>
    </source>
</evidence>
<dbReference type="AlphaFoldDB" id="A0A1T5M610"/>
<evidence type="ECO:0000256" key="8">
    <source>
        <dbReference type="ARBA" id="ARBA00022840"/>
    </source>
</evidence>
<comment type="pathway">
    <text evidence="12">Carbohydrate metabolism; D-ribose degradation; D-ribose 5-phosphate from beta-D-ribopyranose: step 2/2.</text>
</comment>
<keyword evidence="7 12" id="KW-0418">Kinase</keyword>
<dbReference type="GO" id="GO:0046872">
    <property type="term" value="F:metal ion binding"/>
    <property type="evidence" value="ECO:0007669"/>
    <property type="project" value="UniProtKB-KW"/>
</dbReference>
<reference evidence="16" key="1">
    <citation type="submission" date="2017-02" db="EMBL/GenBank/DDBJ databases">
        <authorList>
            <person name="Varghese N."/>
            <person name="Submissions S."/>
        </authorList>
    </citation>
    <scope>NUCLEOTIDE SEQUENCE [LARGE SCALE GENOMIC DNA]</scope>
    <source>
        <strain evidence="16">M1</strain>
    </source>
</reference>
<evidence type="ECO:0000256" key="2">
    <source>
        <dbReference type="ARBA" id="ARBA00012035"/>
    </source>
</evidence>
<dbReference type="GO" id="GO:2001059">
    <property type="term" value="P:D-tagatose 6-phosphate catabolic process"/>
    <property type="evidence" value="ECO:0007669"/>
    <property type="project" value="UniProtKB-UniPathway"/>
</dbReference>
<dbReference type="STRING" id="36842.SAMN02194393_03941"/>
<dbReference type="PRINTS" id="PR00990">
    <property type="entry name" value="RIBOKINASE"/>
</dbReference>
<sequence length="311" mass="33530">MKNILVIGSINMDMVIRVSHIPAVGETILAKDVKSFGGGKGANQAIAAARLDGNVSMIGRVGNDEYGKQSLENLKSSGVNVEGIEIDDNTQTGTAYIYVSDKGENNIVVYAGANEKLSVEQVKRFNYLFDSAEFCVIQLEIPLNVVEFVINLCNKKGVKVIFNPAPACDLSEDVLKNTYILTPNETELAILTGQKTDTISNIESASYKMMERGVENIITTIGDKGSFFVNKGIKQLHEAIKVDSIDTTAAGDSFTGALAVALAEEKEIGEAINFATHVAAITVTKEGAQTSLPMRKEVEEIMNKSDTKIDL</sequence>
<keyword evidence="13" id="KW-0423">Lactose metabolism</keyword>
<dbReference type="InterPro" id="IPR011611">
    <property type="entry name" value="PfkB_dom"/>
</dbReference>
<evidence type="ECO:0000256" key="13">
    <source>
        <dbReference type="PIRNR" id="PIRNR000535"/>
    </source>
</evidence>
<dbReference type="GO" id="GO:0005988">
    <property type="term" value="P:lactose metabolic process"/>
    <property type="evidence" value="ECO:0007669"/>
    <property type="project" value="UniProtKB-KW"/>
</dbReference>
<feature type="domain" description="Carbohydrate kinase PfkB" evidence="14">
    <location>
        <begin position="1"/>
        <end position="293"/>
    </location>
</feature>
<feature type="binding site" evidence="12">
    <location>
        <position position="287"/>
    </location>
    <ligand>
        <name>K(+)</name>
        <dbReference type="ChEBI" id="CHEBI:29103"/>
    </ligand>
</feature>
<comment type="pathway">
    <text evidence="13">Carbohydrate metabolism; D-tagatose 6-phosphate degradation; D-glyceraldehyde 3-phosphate and glycerone phosphate from D-tagatose 6-phosphate: step 1/2.</text>
</comment>
<dbReference type="UniPathway" id="UPA00704">
    <property type="reaction ID" value="UER00715"/>
</dbReference>
<name>A0A1T5M610_9FIRM</name>
<dbReference type="RefSeq" id="WP_079493989.1">
    <property type="nucleotide sequence ID" value="NZ_FUZT01000010.1"/>
</dbReference>
<dbReference type="InterPro" id="IPR029056">
    <property type="entry name" value="Ribokinase-like"/>
</dbReference>
<evidence type="ECO:0000313" key="16">
    <source>
        <dbReference type="Proteomes" id="UP000190285"/>
    </source>
</evidence>
<comment type="catalytic activity">
    <reaction evidence="13">
        <text>D-tagatofuranose 6-phosphate + ATP = D-tagatofuranose 1,6-bisphosphate + ADP + H(+)</text>
        <dbReference type="Rhea" id="RHEA:12420"/>
        <dbReference type="ChEBI" id="CHEBI:15378"/>
        <dbReference type="ChEBI" id="CHEBI:30616"/>
        <dbReference type="ChEBI" id="CHEBI:58694"/>
        <dbReference type="ChEBI" id="CHEBI:58695"/>
        <dbReference type="ChEBI" id="CHEBI:456216"/>
        <dbReference type="EC" id="2.7.1.144"/>
    </reaction>
</comment>
<feature type="binding site" evidence="12">
    <location>
        <position position="291"/>
    </location>
    <ligand>
        <name>K(+)</name>
        <dbReference type="ChEBI" id="CHEBI:29103"/>
    </ligand>
</feature>
<feature type="binding site" evidence="12">
    <location>
        <position position="285"/>
    </location>
    <ligand>
        <name>K(+)</name>
        <dbReference type="ChEBI" id="CHEBI:29103"/>
    </ligand>
</feature>
<dbReference type="CDD" id="cd01174">
    <property type="entry name" value="ribokinase"/>
    <property type="match status" value="1"/>
</dbReference>
<dbReference type="InterPro" id="IPR011877">
    <property type="entry name" value="Ribokinase"/>
</dbReference>
<keyword evidence="10 12" id="KW-0630">Potassium</keyword>
<evidence type="ECO:0000256" key="7">
    <source>
        <dbReference type="ARBA" id="ARBA00022777"/>
    </source>
</evidence>
<proteinExistence type="inferred from homology"/>
<dbReference type="EC" id="2.7.1.15" evidence="2 12"/>
<dbReference type="NCBIfam" id="TIGR02152">
    <property type="entry name" value="D_ribokin_bact"/>
    <property type="match status" value="1"/>
</dbReference>
<evidence type="ECO:0000256" key="1">
    <source>
        <dbReference type="ARBA" id="ARBA00005380"/>
    </source>
</evidence>
<feature type="binding site" evidence="12">
    <location>
        <begin position="251"/>
        <end position="252"/>
    </location>
    <ligand>
        <name>ATP</name>
        <dbReference type="ChEBI" id="CHEBI:30616"/>
    </ligand>
</feature>
<evidence type="ECO:0000256" key="10">
    <source>
        <dbReference type="ARBA" id="ARBA00022958"/>
    </source>
</evidence>
<feature type="binding site" evidence="12">
    <location>
        <begin position="11"/>
        <end position="13"/>
    </location>
    <ligand>
        <name>substrate</name>
    </ligand>
</feature>
<evidence type="ECO:0000259" key="14">
    <source>
        <dbReference type="Pfam" id="PF00294"/>
    </source>
</evidence>
<dbReference type="PANTHER" id="PTHR10584:SF166">
    <property type="entry name" value="RIBOKINASE"/>
    <property type="match status" value="1"/>
</dbReference>
<feature type="binding site" evidence="12">
    <location>
        <position position="252"/>
    </location>
    <ligand>
        <name>substrate</name>
    </ligand>
</feature>
<keyword evidence="8 12" id="KW-0067">ATP-binding</keyword>
<evidence type="ECO:0000256" key="9">
    <source>
        <dbReference type="ARBA" id="ARBA00022842"/>
    </source>
</evidence>
<comment type="similarity">
    <text evidence="12">Belongs to the carbohydrate kinase PfkB family. Ribokinase subfamily.</text>
</comment>
<evidence type="ECO:0000256" key="12">
    <source>
        <dbReference type="HAMAP-Rule" id="MF_01987"/>
    </source>
</evidence>
<accession>A0A1T5M610</accession>
<evidence type="ECO:0000256" key="11">
    <source>
        <dbReference type="ARBA" id="ARBA00023277"/>
    </source>
</evidence>
<dbReference type="Proteomes" id="UP000190285">
    <property type="component" value="Unassembled WGS sequence"/>
</dbReference>
<comment type="activity regulation">
    <text evidence="12">Activated by a monovalent cation that binds near, but not in, the active site. The most likely occupant of the site in vivo is potassium. Ion binding induces a conformational change that may alter substrate affinity.</text>
</comment>
<dbReference type="PROSITE" id="PS00584">
    <property type="entry name" value="PFKB_KINASES_2"/>
    <property type="match status" value="1"/>
</dbReference>
<keyword evidence="12" id="KW-0963">Cytoplasm</keyword>
<dbReference type="GO" id="GO:0005524">
    <property type="term" value="F:ATP binding"/>
    <property type="evidence" value="ECO:0007669"/>
    <property type="project" value="UniProtKB-UniRule"/>
</dbReference>
<dbReference type="GO" id="GO:0004747">
    <property type="term" value="F:ribokinase activity"/>
    <property type="evidence" value="ECO:0007669"/>
    <property type="project" value="UniProtKB-UniRule"/>
</dbReference>
<keyword evidence="5 12" id="KW-0479">Metal-binding</keyword>
<feature type="active site" description="Proton acceptor" evidence="12">
    <location>
        <position position="252"/>
    </location>
</feature>
<feature type="binding site" evidence="12">
    <location>
        <begin position="39"/>
        <end position="43"/>
    </location>
    <ligand>
        <name>substrate</name>
    </ligand>
</feature>
<dbReference type="GO" id="GO:0009024">
    <property type="term" value="F:tagatose-6-phosphate kinase activity"/>
    <property type="evidence" value="ECO:0007669"/>
    <property type="project" value="UniProtKB-EC"/>
</dbReference>
<feature type="binding site" evidence="12">
    <location>
        <position position="246"/>
    </location>
    <ligand>
        <name>K(+)</name>
        <dbReference type="ChEBI" id="CHEBI:29103"/>
    </ligand>
</feature>
<comment type="similarity">
    <text evidence="1">Belongs to the carbohydrate kinase pfkB family.</text>
</comment>
<dbReference type="HAMAP" id="MF_01987">
    <property type="entry name" value="Ribokinase"/>
    <property type="match status" value="1"/>
</dbReference>
<dbReference type="InterPro" id="IPR002139">
    <property type="entry name" value="Ribo/fructo_kinase"/>
</dbReference>
<dbReference type="EMBL" id="FUZT01000010">
    <property type="protein sequence ID" value="SKC83563.1"/>
    <property type="molecule type" value="Genomic_DNA"/>
</dbReference>
<feature type="binding site" evidence="12">
    <location>
        <begin position="220"/>
        <end position="225"/>
    </location>
    <ligand>
        <name>ATP</name>
        <dbReference type="ChEBI" id="CHEBI:30616"/>
    </ligand>
</feature>
<organism evidence="15 16">
    <name type="scientific">Maledivibacter halophilus</name>
    <dbReference type="NCBI Taxonomy" id="36842"/>
    <lineage>
        <taxon>Bacteria</taxon>
        <taxon>Bacillati</taxon>
        <taxon>Bacillota</taxon>
        <taxon>Clostridia</taxon>
        <taxon>Peptostreptococcales</taxon>
        <taxon>Caminicellaceae</taxon>
        <taxon>Maledivibacter</taxon>
    </lineage>
</organism>
<evidence type="ECO:0000256" key="5">
    <source>
        <dbReference type="ARBA" id="ARBA00022723"/>
    </source>
</evidence>
<dbReference type="Gene3D" id="3.40.1190.20">
    <property type="match status" value="1"/>
</dbReference>
<dbReference type="PIRSF" id="PIRSF000535">
    <property type="entry name" value="1PFK/6PFK/LacC"/>
    <property type="match status" value="1"/>
</dbReference>
<comment type="cofactor">
    <cofactor evidence="12">
        <name>Mg(2+)</name>
        <dbReference type="ChEBI" id="CHEBI:18420"/>
    </cofactor>
    <text evidence="12">Requires a divalent cation, most likely magnesium in vivo, as an electrophilic catalyst to aid phosphoryl group transfer. It is the chelate of the metal and the nucleotide that is the actual substrate.</text>
</comment>
<comment type="caution">
    <text evidence="12">Lacks conserved residue(s) required for the propagation of feature annotation.</text>
</comment>
<protein>
    <recommendedName>
        <fullName evidence="3 12">Ribokinase</fullName>
        <shortName evidence="12">RK</shortName>
        <ecNumber evidence="2 12">2.7.1.15</ecNumber>
    </recommendedName>
</protein>
<comment type="catalytic activity">
    <reaction evidence="12">
        <text>D-ribose + ATP = D-ribose 5-phosphate + ADP + H(+)</text>
        <dbReference type="Rhea" id="RHEA:13697"/>
        <dbReference type="ChEBI" id="CHEBI:15378"/>
        <dbReference type="ChEBI" id="CHEBI:30616"/>
        <dbReference type="ChEBI" id="CHEBI:47013"/>
        <dbReference type="ChEBI" id="CHEBI:78346"/>
        <dbReference type="ChEBI" id="CHEBI:456216"/>
        <dbReference type="EC" id="2.7.1.15"/>
    </reaction>
</comment>
<gene>
    <name evidence="12" type="primary">rbsK</name>
    <name evidence="15" type="ORF">SAMN02194393_03941</name>
</gene>
<feature type="binding site" evidence="12">
    <location>
        <position position="248"/>
    </location>
    <ligand>
        <name>K(+)</name>
        <dbReference type="ChEBI" id="CHEBI:29103"/>
    </ligand>
</feature>